<reference evidence="1 2" key="1">
    <citation type="journal article" date="2018" name="Sci. Data">
        <title>The draft genome sequence of cork oak.</title>
        <authorList>
            <person name="Ramos A.M."/>
            <person name="Usie A."/>
            <person name="Barbosa P."/>
            <person name="Barros P.M."/>
            <person name="Capote T."/>
            <person name="Chaves I."/>
            <person name="Simoes F."/>
            <person name="Abreu I."/>
            <person name="Carrasquinho I."/>
            <person name="Faro C."/>
            <person name="Guimaraes J.B."/>
            <person name="Mendonca D."/>
            <person name="Nobrega F."/>
            <person name="Rodrigues L."/>
            <person name="Saibo N.J.M."/>
            <person name="Varela M.C."/>
            <person name="Egas C."/>
            <person name="Matos J."/>
            <person name="Miguel C.M."/>
            <person name="Oliveira M.M."/>
            <person name="Ricardo C.P."/>
            <person name="Goncalves S."/>
        </authorList>
    </citation>
    <scope>NUCLEOTIDE SEQUENCE [LARGE SCALE GENOMIC DNA]</scope>
    <source>
        <strain evidence="2">cv. HL8</strain>
    </source>
</reference>
<organism evidence="1 2">
    <name type="scientific">Quercus suber</name>
    <name type="common">Cork oak</name>
    <dbReference type="NCBI Taxonomy" id="58331"/>
    <lineage>
        <taxon>Eukaryota</taxon>
        <taxon>Viridiplantae</taxon>
        <taxon>Streptophyta</taxon>
        <taxon>Embryophyta</taxon>
        <taxon>Tracheophyta</taxon>
        <taxon>Spermatophyta</taxon>
        <taxon>Magnoliopsida</taxon>
        <taxon>eudicotyledons</taxon>
        <taxon>Gunneridae</taxon>
        <taxon>Pentapetalae</taxon>
        <taxon>rosids</taxon>
        <taxon>fabids</taxon>
        <taxon>Fagales</taxon>
        <taxon>Fagaceae</taxon>
        <taxon>Quercus</taxon>
    </lineage>
</organism>
<sequence>MGLDHICSLSKNEEDEDENGVKLVALVLLEVPPDIFDFNLPEVIHAVQEAETFPSISRAVLKPRSYQDNDLEDNLEDEDNLDNEVYLGYDDFPEEEDNVDNEVCPIIMVLFKDCSSFDKKYLIVTKESNDAKEVDMNAS</sequence>
<protein>
    <submittedName>
        <fullName evidence="1">Uncharacterized protein</fullName>
    </submittedName>
</protein>
<keyword evidence="2" id="KW-1185">Reference proteome</keyword>
<evidence type="ECO:0000313" key="1">
    <source>
        <dbReference type="EMBL" id="KAK7850890.1"/>
    </source>
</evidence>
<proteinExistence type="predicted"/>
<comment type="caution">
    <text evidence="1">The sequence shown here is derived from an EMBL/GenBank/DDBJ whole genome shotgun (WGS) entry which is preliminary data.</text>
</comment>
<gene>
    <name evidence="1" type="ORF">CFP56_043486</name>
</gene>
<evidence type="ECO:0000313" key="2">
    <source>
        <dbReference type="Proteomes" id="UP000237347"/>
    </source>
</evidence>
<name>A0AAW0LHW6_QUESU</name>
<accession>A0AAW0LHW6</accession>
<dbReference type="Proteomes" id="UP000237347">
    <property type="component" value="Unassembled WGS sequence"/>
</dbReference>
<dbReference type="AlphaFoldDB" id="A0AAW0LHW6"/>
<dbReference type="EMBL" id="PKMF04000094">
    <property type="protein sequence ID" value="KAK7850890.1"/>
    <property type="molecule type" value="Genomic_DNA"/>
</dbReference>